<proteinExistence type="predicted"/>
<dbReference type="AlphaFoldDB" id="A0A6L6PGB1"/>
<protein>
    <submittedName>
        <fullName evidence="2">Uncharacterized protein</fullName>
    </submittedName>
</protein>
<dbReference type="RefSeq" id="WP_155463525.1">
    <property type="nucleotide sequence ID" value="NZ_WNKY01000009.1"/>
</dbReference>
<keyword evidence="1" id="KW-0472">Membrane</keyword>
<comment type="caution">
    <text evidence="2">The sequence shown here is derived from an EMBL/GenBank/DDBJ whole genome shotgun (WGS) entry which is preliminary data.</text>
</comment>
<evidence type="ECO:0000256" key="1">
    <source>
        <dbReference type="SAM" id="Phobius"/>
    </source>
</evidence>
<organism evidence="2 3">
    <name type="scientific">Duganella radicis</name>
    <dbReference type="NCBI Taxonomy" id="551988"/>
    <lineage>
        <taxon>Bacteria</taxon>
        <taxon>Pseudomonadati</taxon>
        <taxon>Pseudomonadota</taxon>
        <taxon>Betaproteobacteria</taxon>
        <taxon>Burkholderiales</taxon>
        <taxon>Oxalobacteraceae</taxon>
        <taxon>Telluria group</taxon>
        <taxon>Duganella</taxon>
    </lineage>
</organism>
<feature type="transmembrane region" description="Helical" evidence="1">
    <location>
        <begin position="99"/>
        <end position="120"/>
    </location>
</feature>
<accession>A0A6L6PGB1</accession>
<dbReference type="Proteomes" id="UP000475582">
    <property type="component" value="Unassembled WGS sequence"/>
</dbReference>
<gene>
    <name evidence="2" type="ORF">GM676_10645</name>
</gene>
<name>A0A6L6PGB1_9BURK</name>
<evidence type="ECO:0000313" key="3">
    <source>
        <dbReference type="Proteomes" id="UP000475582"/>
    </source>
</evidence>
<keyword evidence="1" id="KW-1133">Transmembrane helix</keyword>
<keyword evidence="1" id="KW-0812">Transmembrane</keyword>
<dbReference type="EMBL" id="WNKY01000009">
    <property type="protein sequence ID" value="MTV38033.1"/>
    <property type="molecule type" value="Genomic_DNA"/>
</dbReference>
<sequence length="121" mass="13344">MRPMSLLDNQLDQSEHHSMATFTNSHEAALNDLTLTVKVMESNYATKEALATLSGTTKEALATMNGKIDLLASNQQAFQVQVLQTFATKADLANVMYQLTWRMAGFTLVLMSTIIAAARYL</sequence>
<dbReference type="OrthoDB" id="8780454at2"/>
<reference evidence="2 3" key="1">
    <citation type="submission" date="2019-11" db="EMBL/GenBank/DDBJ databases">
        <title>Type strains purchased from KCTC, JCM and DSMZ.</title>
        <authorList>
            <person name="Lu H."/>
        </authorList>
    </citation>
    <scope>NUCLEOTIDE SEQUENCE [LARGE SCALE GENOMIC DNA]</scope>
    <source>
        <strain evidence="2 3">KCTC 22382</strain>
    </source>
</reference>
<evidence type="ECO:0000313" key="2">
    <source>
        <dbReference type="EMBL" id="MTV38033.1"/>
    </source>
</evidence>
<keyword evidence="3" id="KW-1185">Reference proteome</keyword>